<dbReference type="Gene3D" id="1.10.10.10">
    <property type="entry name" value="Winged helix-like DNA-binding domain superfamily/Winged helix DNA-binding domain"/>
    <property type="match status" value="1"/>
</dbReference>
<feature type="region of interest" description="Disordered" evidence="4">
    <location>
        <begin position="1"/>
        <end position="32"/>
    </location>
</feature>
<dbReference type="EMBL" id="QPJL01000002">
    <property type="protein sequence ID" value="RCW88242.1"/>
    <property type="molecule type" value="Genomic_DNA"/>
</dbReference>
<reference evidence="6 7" key="1">
    <citation type="submission" date="2018-07" db="EMBL/GenBank/DDBJ databases">
        <title>Genomic Encyclopedia of Type Strains, Phase III (KMG-III): the genomes of soil and plant-associated and newly described type strains.</title>
        <authorList>
            <person name="Whitman W."/>
        </authorList>
    </citation>
    <scope>NUCLEOTIDE SEQUENCE [LARGE SCALE GENOMIC DNA]</scope>
    <source>
        <strain evidence="6 7">CECT 8525</strain>
    </source>
</reference>
<evidence type="ECO:0000256" key="3">
    <source>
        <dbReference type="ARBA" id="ARBA00023163"/>
    </source>
</evidence>
<dbReference type="Pfam" id="PF07729">
    <property type="entry name" value="FCD"/>
    <property type="match status" value="1"/>
</dbReference>
<evidence type="ECO:0000256" key="2">
    <source>
        <dbReference type="ARBA" id="ARBA00023125"/>
    </source>
</evidence>
<keyword evidence="3" id="KW-0804">Transcription</keyword>
<dbReference type="AlphaFoldDB" id="A0A368Z711"/>
<dbReference type="SMART" id="SM00895">
    <property type="entry name" value="FCD"/>
    <property type="match status" value="1"/>
</dbReference>
<dbReference type="SUPFAM" id="SSF48008">
    <property type="entry name" value="GntR ligand-binding domain-like"/>
    <property type="match status" value="1"/>
</dbReference>
<evidence type="ECO:0000313" key="7">
    <source>
        <dbReference type="Proteomes" id="UP000253345"/>
    </source>
</evidence>
<evidence type="ECO:0000313" key="6">
    <source>
        <dbReference type="EMBL" id="RCW88242.1"/>
    </source>
</evidence>
<dbReference type="InterPro" id="IPR011711">
    <property type="entry name" value="GntR_C"/>
</dbReference>
<dbReference type="PANTHER" id="PTHR43537">
    <property type="entry name" value="TRANSCRIPTIONAL REGULATOR, GNTR FAMILY"/>
    <property type="match status" value="1"/>
</dbReference>
<comment type="caution">
    <text evidence="6">The sequence shown here is derived from an EMBL/GenBank/DDBJ whole genome shotgun (WGS) entry which is preliminary data.</text>
</comment>
<dbReference type="InterPro" id="IPR008920">
    <property type="entry name" value="TF_FadR/GntR_C"/>
</dbReference>
<feature type="domain" description="HTH gntR-type" evidence="5">
    <location>
        <begin position="30"/>
        <end position="97"/>
    </location>
</feature>
<dbReference type="InterPro" id="IPR000524">
    <property type="entry name" value="Tscrpt_reg_HTH_GntR"/>
</dbReference>
<dbReference type="CDD" id="cd07377">
    <property type="entry name" value="WHTH_GntR"/>
    <property type="match status" value="1"/>
</dbReference>
<dbReference type="Gene3D" id="1.20.120.530">
    <property type="entry name" value="GntR ligand-binding domain-like"/>
    <property type="match status" value="1"/>
</dbReference>
<name>A0A368Z711_9RHOB</name>
<protein>
    <submittedName>
        <fullName evidence="6">DNA-binding GntR family transcriptional regulator</fullName>
    </submittedName>
</protein>
<dbReference type="InterPro" id="IPR036388">
    <property type="entry name" value="WH-like_DNA-bd_sf"/>
</dbReference>
<evidence type="ECO:0000256" key="1">
    <source>
        <dbReference type="ARBA" id="ARBA00023015"/>
    </source>
</evidence>
<sequence length="239" mass="25751">MTQAKAESPIAEAAPLAATDPATPKPASAPGLAEDMAGQLRARVTGGALRPGQRLSEARLAAELDISRNTLREVFRLLTREGILRHEPNRGVFVATPSMASILDIYRVRRLIEVPALAQAWPGHAAVARMRAAVSRAEILHPKGDWQGVGSANMEFHSAIVALTDSPRLIGFFTQIIAELRLAFGLLDSPEQLHSPYISRNAEILARLEGGDAPGAARLLEDYLNQSERAVLEAFARLG</sequence>
<gene>
    <name evidence="6" type="ORF">DFP89_102172</name>
</gene>
<keyword evidence="7" id="KW-1185">Reference proteome</keyword>
<dbReference type="InterPro" id="IPR036390">
    <property type="entry name" value="WH_DNA-bd_sf"/>
</dbReference>
<evidence type="ECO:0000259" key="5">
    <source>
        <dbReference type="PROSITE" id="PS50949"/>
    </source>
</evidence>
<dbReference type="GO" id="GO:0003677">
    <property type="term" value="F:DNA binding"/>
    <property type="evidence" value="ECO:0007669"/>
    <property type="project" value="UniProtKB-KW"/>
</dbReference>
<dbReference type="SUPFAM" id="SSF46785">
    <property type="entry name" value="Winged helix' DNA-binding domain"/>
    <property type="match status" value="1"/>
</dbReference>
<keyword evidence="1" id="KW-0805">Transcription regulation</keyword>
<feature type="compositionally biased region" description="Low complexity" evidence="4">
    <location>
        <begin position="1"/>
        <end position="30"/>
    </location>
</feature>
<dbReference type="GO" id="GO:0003700">
    <property type="term" value="F:DNA-binding transcription factor activity"/>
    <property type="evidence" value="ECO:0007669"/>
    <property type="project" value="InterPro"/>
</dbReference>
<proteinExistence type="predicted"/>
<dbReference type="PROSITE" id="PS50949">
    <property type="entry name" value="HTH_GNTR"/>
    <property type="match status" value="1"/>
</dbReference>
<evidence type="ECO:0000256" key="4">
    <source>
        <dbReference type="SAM" id="MobiDB-lite"/>
    </source>
</evidence>
<dbReference type="SMART" id="SM00345">
    <property type="entry name" value="HTH_GNTR"/>
    <property type="match status" value="1"/>
</dbReference>
<dbReference type="RefSeq" id="WP_114347970.1">
    <property type="nucleotide sequence ID" value="NZ_QPJL01000002.1"/>
</dbReference>
<dbReference type="Pfam" id="PF00392">
    <property type="entry name" value="GntR"/>
    <property type="match status" value="1"/>
</dbReference>
<dbReference type="OrthoDB" id="8638122at2"/>
<keyword evidence="2 6" id="KW-0238">DNA-binding</keyword>
<organism evidence="6 7">
    <name type="scientific">Paracoccus lutimaris</name>
    <dbReference type="NCBI Taxonomy" id="1490030"/>
    <lineage>
        <taxon>Bacteria</taxon>
        <taxon>Pseudomonadati</taxon>
        <taxon>Pseudomonadota</taxon>
        <taxon>Alphaproteobacteria</taxon>
        <taxon>Rhodobacterales</taxon>
        <taxon>Paracoccaceae</taxon>
        <taxon>Paracoccus</taxon>
    </lineage>
</organism>
<dbReference type="PRINTS" id="PR00035">
    <property type="entry name" value="HTHGNTR"/>
</dbReference>
<accession>A0A368Z711</accession>
<dbReference type="Proteomes" id="UP000253345">
    <property type="component" value="Unassembled WGS sequence"/>
</dbReference>
<dbReference type="PANTHER" id="PTHR43537:SF45">
    <property type="entry name" value="GNTR FAMILY REGULATORY PROTEIN"/>
    <property type="match status" value="1"/>
</dbReference>